<dbReference type="PROSITE" id="PS50932">
    <property type="entry name" value="HTH_LACI_2"/>
    <property type="match status" value="1"/>
</dbReference>
<dbReference type="Gene3D" id="1.10.260.40">
    <property type="entry name" value="lambda repressor-like DNA-binding domains"/>
    <property type="match status" value="1"/>
</dbReference>
<dbReference type="SMART" id="SM00354">
    <property type="entry name" value="HTH_LACI"/>
    <property type="match status" value="1"/>
</dbReference>
<keyword evidence="4" id="KW-0804">Transcription</keyword>
<evidence type="ECO:0000313" key="6">
    <source>
        <dbReference type="EMBL" id="KWZ83829.1"/>
    </source>
</evidence>
<dbReference type="Proteomes" id="UP000070376">
    <property type="component" value="Unassembled WGS sequence"/>
</dbReference>
<dbReference type="EMBL" id="LRPN01000034">
    <property type="protein sequence ID" value="KWZ83829.1"/>
    <property type="molecule type" value="Genomic_DNA"/>
</dbReference>
<dbReference type="CDD" id="cd06267">
    <property type="entry name" value="PBP1_LacI_sugar_binding-like"/>
    <property type="match status" value="1"/>
</dbReference>
<dbReference type="Gene3D" id="3.40.50.2300">
    <property type="match status" value="2"/>
</dbReference>
<reference evidence="7" key="1">
    <citation type="submission" date="2016-01" db="EMBL/GenBank/DDBJ databases">
        <authorList>
            <person name="Mitreva M."/>
            <person name="Pepin K.H."/>
            <person name="Mihindukulasuriya K.A."/>
            <person name="Fulton R."/>
            <person name="Fronick C."/>
            <person name="O'Laughlin M."/>
            <person name="Miner T."/>
            <person name="Herter B."/>
            <person name="Rosa B.A."/>
            <person name="Cordes M."/>
            <person name="Tomlinson C."/>
            <person name="Wollam A."/>
            <person name="Palsikar V.B."/>
            <person name="Mardis E.R."/>
            <person name="Wilson R.K."/>
        </authorList>
    </citation>
    <scope>NUCLEOTIDE SEQUENCE [LARGE SCALE GENOMIC DNA]</scope>
    <source>
        <strain evidence="7">GED7749B</strain>
    </source>
</reference>
<dbReference type="Pfam" id="PF00356">
    <property type="entry name" value="LacI"/>
    <property type="match status" value="1"/>
</dbReference>
<comment type="caution">
    <text evidence="6">The sequence shown here is derived from an EMBL/GenBank/DDBJ whole genome shotgun (WGS) entry which is preliminary data.</text>
</comment>
<gene>
    <name evidence="6" type="ORF">HMPREF3213_01165</name>
</gene>
<evidence type="ECO:0000256" key="2">
    <source>
        <dbReference type="ARBA" id="ARBA00023015"/>
    </source>
</evidence>
<dbReference type="CDD" id="cd01392">
    <property type="entry name" value="HTH_LacI"/>
    <property type="match status" value="1"/>
</dbReference>
<evidence type="ECO:0000256" key="1">
    <source>
        <dbReference type="ARBA" id="ARBA00019435"/>
    </source>
</evidence>
<dbReference type="Pfam" id="PF13377">
    <property type="entry name" value="Peripla_BP_3"/>
    <property type="match status" value="1"/>
</dbReference>
<dbReference type="InterPro" id="IPR010982">
    <property type="entry name" value="Lambda_DNA-bd_dom_sf"/>
</dbReference>
<dbReference type="GO" id="GO:0000976">
    <property type="term" value="F:transcription cis-regulatory region binding"/>
    <property type="evidence" value="ECO:0007669"/>
    <property type="project" value="TreeGrafter"/>
</dbReference>
<evidence type="ECO:0000256" key="3">
    <source>
        <dbReference type="ARBA" id="ARBA00023125"/>
    </source>
</evidence>
<keyword evidence="2" id="KW-0805">Transcription regulation</keyword>
<dbReference type="PROSITE" id="PS00356">
    <property type="entry name" value="HTH_LACI_1"/>
    <property type="match status" value="1"/>
</dbReference>
<accession>A0A133KVY0</accession>
<name>A0A133KVY0_HEYCO</name>
<dbReference type="SUPFAM" id="SSF47413">
    <property type="entry name" value="lambda repressor-like DNA-binding domains"/>
    <property type="match status" value="1"/>
</dbReference>
<dbReference type="PATRIC" id="fig|1398.22.peg.1177"/>
<organism evidence="6 7">
    <name type="scientific">Heyndrickxia coagulans</name>
    <name type="common">Weizmannia coagulans</name>
    <dbReference type="NCBI Taxonomy" id="1398"/>
    <lineage>
        <taxon>Bacteria</taxon>
        <taxon>Bacillati</taxon>
        <taxon>Bacillota</taxon>
        <taxon>Bacilli</taxon>
        <taxon>Bacillales</taxon>
        <taxon>Bacillaceae</taxon>
        <taxon>Heyndrickxia</taxon>
    </lineage>
</organism>
<dbReference type="InterPro" id="IPR000843">
    <property type="entry name" value="HTH_LacI"/>
</dbReference>
<dbReference type="PANTHER" id="PTHR30146:SF109">
    <property type="entry name" value="HTH-TYPE TRANSCRIPTIONAL REGULATOR GALS"/>
    <property type="match status" value="1"/>
</dbReference>
<dbReference type="GO" id="GO:0003700">
    <property type="term" value="F:DNA-binding transcription factor activity"/>
    <property type="evidence" value="ECO:0007669"/>
    <property type="project" value="TreeGrafter"/>
</dbReference>
<proteinExistence type="predicted"/>
<dbReference type="AlphaFoldDB" id="A0A133KVY0"/>
<feature type="domain" description="HTH lacI-type" evidence="5">
    <location>
        <begin position="5"/>
        <end position="59"/>
    </location>
</feature>
<dbReference type="SUPFAM" id="SSF53822">
    <property type="entry name" value="Periplasmic binding protein-like I"/>
    <property type="match status" value="1"/>
</dbReference>
<evidence type="ECO:0000256" key="4">
    <source>
        <dbReference type="ARBA" id="ARBA00023163"/>
    </source>
</evidence>
<evidence type="ECO:0000313" key="7">
    <source>
        <dbReference type="Proteomes" id="UP000070376"/>
    </source>
</evidence>
<keyword evidence="3" id="KW-0238">DNA-binding</keyword>
<evidence type="ECO:0000259" key="5">
    <source>
        <dbReference type="PROSITE" id="PS50932"/>
    </source>
</evidence>
<dbReference type="PANTHER" id="PTHR30146">
    <property type="entry name" value="LACI-RELATED TRANSCRIPTIONAL REPRESSOR"/>
    <property type="match status" value="1"/>
</dbReference>
<dbReference type="FunFam" id="1.10.260.40:FF:000002">
    <property type="entry name" value="HTH-type transcriptional repressor PurR"/>
    <property type="match status" value="1"/>
</dbReference>
<dbReference type="InterPro" id="IPR046335">
    <property type="entry name" value="LacI/GalR-like_sensor"/>
</dbReference>
<sequence>MRELVTIKDVAKRANVSIATVSAVINNNKFVSEELRQRVDHAIQELGYRPNKLARSLKKKKTYLIGVIVTEITNPFYPLMLKGVEDAALTSKYNLILSTTGDDSKREYELIQSMVDYGVDGIVLATVDKGDSKTIKFLKDESVPHVLINRAPLNYEGNLVRINSYRAGEMATDYLIKLGHNDIAFIGGDRLNSWEREKGFKDTLHKHGIVLKDNRIIMTDYDRDSAYRDIQKFIVQNDLPTAIFAASDIMAFGTIKALLDSGYKVPDDISVIGADNITFSEDFQIPLTTIDARAYEIGKIGCEMLINELKEKDGEFSGQHLLEPTLIERKSCKPLLNSLNNKPV</sequence>
<dbReference type="PRINTS" id="PR00036">
    <property type="entry name" value="HTHLACI"/>
</dbReference>
<protein>
    <recommendedName>
        <fullName evidence="1">Catabolite control protein A</fullName>
    </recommendedName>
</protein>
<dbReference type="InterPro" id="IPR028082">
    <property type="entry name" value="Peripla_BP_I"/>
</dbReference>